<keyword evidence="4" id="KW-0963">Cytoplasm</keyword>
<dbReference type="InterPro" id="IPR011989">
    <property type="entry name" value="ARM-like"/>
</dbReference>
<evidence type="ECO:0000256" key="3">
    <source>
        <dbReference type="ARBA" id="ARBA00005739"/>
    </source>
</evidence>
<evidence type="ECO:0000256" key="8">
    <source>
        <dbReference type="ARBA" id="ARBA00023242"/>
    </source>
</evidence>
<dbReference type="Proteomes" id="UP000186922">
    <property type="component" value="Unassembled WGS sequence"/>
</dbReference>
<dbReference type="InterPro" id="IPR016024">
    <property type="entry name" value="ARM-type_fold"/>
</dbReference>
<dbReference type="PANTHER" id="PTHR32170:SF3">
    <property type="entry name" value="PROTEASOME ACTIVATOR COMPLEX SUBUNIT 4"/>
    <property type="match status" value="1"/>
</dbReference>
<proteinExistence type="inferred from homology"/>
<dbReference type="InterPro" id="IPR035309">
    <property type="entry name" value="PSME4"/>
</dbReference>
<dbReference type="EMBL" id="BDGG01000003">
    <property type="protein sequence ID" value="GAU96061.1"/>
    <property type="molecule type" value="Genomic_DNA"/>
</dbReference>
<keyword evidence="14" id="KW-1185">Reference proteome</keyword>
<dbReference type="Pfam" id="PF11919">
    <property type="entry name" value="PSME4_C"/>
    <property type="match status" value="1"/>
</dbReference>
<dbReference type="InterPro" id="IPR021843">
    <property type="entry name" value="PSME4_C"/>
</dbReference>
<feature type="domain" description="Proteasome activator complex subunit 4 C-terminal" evidence="10">
    <location>
        <begin position="1775"/>
        <end position="1861"/>
    </location>
</feature>
<comment type="subcellular location">
    <subcellularLocation>
        <location evidence="2">Cytoplasm</location>
    </subcellularLocation>
    <subcellularLocation>
        <location evidence="1">Nucleus speckle</location>
    </subcellularLocation>
</comment>
<evidence type="ECO:0000259" key="11">
    <source>
        <dbReference type="Pfam" id="PF16507"/>
    </source>
</evidence>
<comment type="caution">
    <text evidence="13">The sequence shown here is derived from an EMBL/GenBank/DDBJ whole genome shotgun (WGS) entry which is preliminary data.</text>
</comment>
<dbReference type="GO" id="GO:0010499">
    <property type="term" value="P:proteasomal ubiquitin-independent protein catabolic process"/>
    <property type="evidence" value="ECO:0007669"/>
    <property type="project" value="TreeGrafter"/>
</dbReference>
<accession>A0A1D1V2V2</accession>
<evidence type="ECO:0000256" key="5">
    <source>
        <dbReference type="ARBA" id="ARBA00022737"/>
    </source>
</evidence>
<dbReference type="InterPro" id="IPR032430">
    <property type="entry name" value="Blm10_mid"/>
</dbReference>
<feature type="domain" description="Proteasome activator complex subunit 4-like HEAT repeat-like" evidence="12">
    <location>
        <begin position="1225"/>
        <end position="1510"/>
    </location>
</feature>
<dbReference type="GO" id="GO:0005829">
    <property type="term" value="C:cytosol"/>
    <property type="evidence" value="ECO:0007669"/>
    <property type="project" value="TreeGrafter"/>
</dbReference>
<dbReference type="GO" id="GO:0016607">
    <property type="term" value="C:nuclear speck"/>
    <property type="evidence" value="ECO:0007669"/>
    <property type="project" value="UniProtKB-SubCell"/>
</dbReference>
<comment type="similarity">
    <text evidence="3">Belongs to the BLM10 family.</text>
</comment>
<keyword evidence="5" id="KW-0677">Repeat</keyword>
<evidence type="ECO:0000256" key="1">
    <source>
        <dbReference type="ARBA" id="ARBA00004324"/>
    </source>
</evidence>
<dbReference type="InterPro" id="IPR055455">
    <property type="entry name" value="HEAT_PSME4"/>
</dbReference>
<evidence type="ECO:0000313" key="13">
    <source>
        <dbReference type="EMBL" id="GAU96061.1"/>
    </source>
</evidence>
<dbReference type="OrthoDB" id="17907at2759"/>
<feature type="region of interest" description="Disordered" evidence="9">
    <location>
        <begin position="1"/>
        <end position="25"/>
    </location>
</feature>
<sequence length="1861" mass="212365">MADFSPARHKTGPEEPKSSPAVTLPVGGSAARLNRGSLMSQLSIEMANKAVDGDAADSVRISFQPVRDQQHEMVYNKFLPYWGQLENEAAQWLADIKENLAKCVLAVDYRPGVFFWTTRLDSYIALYGRQFSKQDHIYFIKLYLELLLDPNMDPSLVGKWCKISCVLLKKLELISAEDLTLDWRPLWKLYEKINPSKDQFHGVLYWPDKLEEELRELIGYCRYYFPLSATQELLDEFRPMFCPFDESMSRAMSALAIFLPTMLKATDKKFGYQLWLEELLRIWLGFHGVPSWESYMLQLFSRVAAENIGFIQWDDYISAIFTKFLRTLELPVGKKQLQLVYSNESFDESSAVLWPVAMMHSEACLLALERLFKSVESYFHPSNYGHWTDKLSSTLMFLPVGLVARLQLERFRPQDWMPEIPKEACLTDEGIRRFVRAFKPLAFLNLFGKSASEEAVEAIKNLALLAPEEIFPDLLEKFYASVETLTEPERFQSIVSALCGALPYLFHFKDGKKNVVPLMLAMLPGIDSNDAKKTTSTLGFFSTICAMVPLRPCYSSADEDDSTMSEADREVCGQSAEFEDILLQLLDRCLTLIDAFTVDPNSRSDRQKAVTAGGDMNMDEKIIKIRMDMLWLTIFTQADDKIAELLMERLFSAAATRIYPVQQLGAIATSAMCALAMRVRPALAKPILLHRLLRILETRLKEHPNIAETANVDDEILWTLKVVGDIVLVSGSYVVEYSDRIKAILRDTLLMEDQMGHRLSCILARAVLTTLLRTVPVNYHDETNDKTFDKDPLRNWGRKVQPQEVHVKWHIPDAQTVALAQEFFEDFAKGSALDLLDQYASSKTDIEDKKLRNYLYIVEALFTGVSSHCSFDIDQPVPIPDVDFNYPKMELPSIGVASQEITIDGKPVRPYIANILHRTVERILAGGAGDETKSLKSILVIYRALVMQRGPSADEVLALATALGFVKKELDNRLGLKKNRFRLLFIEKARLQHEMRCVFQKAGRVTQNRAECLRYIVRLAVSRYKEVRQTAQSVFLSLVGQLHLSYRVALPDILNYLASSRDKIDDNDAQLKGCLYLLVGQKSLSYFLKHDWDTLRKVFPAVVEAQHSENPTVSKLFDVISDSCETQFVSTGITFSTNQKANEIAVAIMGTMSHELAVKFDHALTLNTRKLEEKNNRNRQLYLDLLEDLVRLLSAPQTRLKNFLVGHVFLSYFVRKDVLPPISLVNFTLERILDSNDKTRRSSELMMVSVMRAIKPERKKVRIQPCRSVDGKQLVLPDTVGVREDNLWICFNEGTVPKTEEAYDNAVFMDKMWPGYYGWPKNGLKVDAPIRQQEESLASLTKSAQVHEIEACILHQLTNEDFVDSLMKFQSAEDFAHGEFDMEIFLMYRAWFRHFRDKITPYFLKHVRKWVQRSEEHEQRAATEILTAMVRGSKRWPYKLVTKLWQEIIPIIQTALNNITGETQADWTVFSSNSIGYGDMRQTCPLLSCVLNSMSSSDTGFQTTSKLAVVYAIFECSDWRRRDLHYKILQLAEGRLMDSYRDHVAFLLAICFRHDLNLPNMETRIDQGPNPVEFFQKYHTACQVLLHETGALTTLGLLNMFKTIVKTIVSHVSSLASLRPQLLQFYPLLCRFENDPRDSDLAKDCISALTCFSQVFLSEEAIPKLLQEVRSVAVDTNMPWRARVVALDNLQVCVFNNLLTIMENPQWVGEISELIQSRLLDEQIEVRQMAAVTLTGFVQCAFTPLSEPVLNKFHQLAQTSMPQDKSSAEYTQSLIKRHAGVLGLSACIAAHPYDVPPVVPAVLMSLGDHINDPPPISTTVRSVFSEFRRTHHDSWREHKEKFSEDQLALLTDLLVSPNYYA</sequence>
<dbReference type="GO" id="GO:0070628">
    <property type="term" value="F:proteasome binding"/>
    <property type="evidence" value="ECO:0007669"/>
    <property type="project" value="InterPro"/>
</dbReference>
<evidence type="ECO:0000256" key="2">
    <source>
        <dbReference type="ARBA" id="ARBA00004496"/>
    </source>
</evidence>
<dbReference type="GO" id="GO:0016504">
    <property type="term" value="F:peptidase activator activity"/>
    <property type="evidence" value="ECO:0007669"/>
    <property type="project" value="InterPro"/>
</dbReference>
<dbReference type="Gene3D" id="1.25.10.10">
    <property type="entry name" value="Leucine-rich Repeat Variant"/>
    <property type="match status" value="1"/>
</dbReference>
<evidence type="ECO:0000259" key="10">
    <source>
        <dbReference type="Pfam" id="PF11919"/>
    </source>
</evidence>
<evidence type="ECO:0000259" key="12">
    <source>
        <dbReference type="Pfam" id="PF23096"/>
    </source>
</evidence>
<dbReference type="SUPFAM" id="SSF48371">
    <property type="entry name" value="ARM repeat"/>
    <property type="match status" value="2"/>
</dbReference>
<keyword evidence="8" id="KW-0539">Nucleus</keyword>
<keyword evidence="6" id="KW-0227">DNA damage</keyword>
<dbReference type="GO" id="GO:0006281">
    <property type="term" value="P:DNA repair"/>
    <property type="evidence" value="ECO:0007669"/>
    <property type="project" value="UniProtKB-KW"/>
</dbReference>
<evidence type="ECO:0000256" key="9">
    <source>
        <dbReference type="SAM" id="MobiDB-lite"/>
    </source>
</evidence>
<evidence type="ECO:0000313" key="14">
    <source>
        <dbReference type="Proteomes" id="UP000186922"/>
    </source>
</evidence>
<gene>
    <name evidence="13" type="primary">RvY_07559-1</name>
    <name evidence="13" type="synonym">RvY_07559.1</name>
    <name evidence="13" type="ORF">RvY_07559</name>
</gene>
<reference evidence="13 14" key="1">
    <citation type="journal article" date="2016" name="Nat. Commun.">
        <title>Extremotolerant tardigrade genome and improved radiotolerance of human cultured cells by tardigrade-unique protein.</title>
        <authorList>
            <person name="Hashimoto T."/>
            <person name="Horikawa D.D."/>
            <person name="Saito Y."/>
            <person name="Kuwahara H."/>
            <person name="Kozuka-Hata H."/>
            <person name="Shin-I T."/>
            <person name="Minakuchi Y."/>
            <person name="Ohishi K."/>
            <person name="Motoyama A."/>
            <person name="Aizu T."/>
            <person name="Enomoto A."/>
            <person name="Kondo K."/>
            <person name="Tanaka S."/>
            <person name="Hara Y."/>
            <person name="Koshikawa S."/>
            <person name="Sagara H."/>
            <person name="Miura T."/>
            <person name="Yokobori S."/>
            <person name="Miyagawa K."/>
            <person name="Suzuki Y."/>
            <person name="Kubo T."/>
            <person name="Oyama M."/>
            <person name="Kohara Y."/>
            <person name="Fujiyama A."/>
            <person name="Arakawa K."/>
            <person name="Katayama T."/>
            <person name="Toyoda A."/>
            <person name="Kunieda T."/>
        </authorList>
    </citation>
    <scope>NUCLEOTIDE SEQUENCE [LARGE SCALE GENOMIC DNA]</scope>
    <source>
        <strain evidence="13 14">YOKOZUNA-1</strain>
    </source>
</reference>
<evidence type="ECO:0000256" key="7">
    <source>
        <dbReference type="ARBA" id="ARBA00023204"/>
    </source>
</evidence>
<dbReference type="STRING" id="947166.A0A1D1V2V2"/>
<dbReference type="PANTHER" id="PTHR32170">
    <property type="entry name" value="PROTEASOME ACTIVATOR COMPLEX SUBUNIT 4"/>
    <property type="match status" value="1"/>
</dbReference>
<keyword evidence="7" id="KW-0234">DNA repair</keyword>
<dbReference type="Pfam" id="PF16507">
    <property type="entry name" value="HEAT_PSME4_mid"/>
    <property type="match status" value="1"/>
</dbReference>
<organism evidence="13 14">
    <name type="scientific">Ramazzottius varieornatus</name>
    <name type="common">Water bear</name>
    <name type="synonym">Tardigrade</name>
    <dbReference type="NCBI Taxonomy" id="947166"/>
    <lineage>
        <taxon>Eukaryota</taxon>
        <taxon>Metazoa</taxon>
        <taxon>Ecdysozoa</taxon>
        <taxon>Tardigrada</taxon>
        <taxon>Eutardigrada</taxon>
        <taxon>Parachela</taxon>
        <taxon>Hypsibioidea</taxon>
        <taxon>Ramazzottiidae</taxon>
        <taxon>Ramazzottius</taxon>
    </lineage>
</organism>
<evidence type="ECO:0000256" key="6">
    <source>
        <dbReference type="ARBA" id="ARBA00022763"/>
    </source>
</evidence>
<evidence type="ECO:0008006" key="15">
    <source>
        <dbReference type="Google" id="ProtNLM"/>
    </source>
</evidence>
<evidence type="ECO:0000256" key="4">
    <source>
        <dbReference type="ARBA" id="ARBA00022490"/>
    </source>
</evidence>
<name>A0A1D1V2V2_RAMVA</name>
<protein>
    <recommendedName>
        <fullName evidence="15">Proteasome activator complex subunit 4 C-terminal domain-containing protein</fullName>
    </recommendedName>
</protein>
<feature type="domain" description="Proteasome activator Blm10 middle HEAT repeats region" evidence="11">
    <location>
        <begin position="368"/>
        <end position="866"/>
    </location>
</feature>
<dbReference type="Pfam" id="PF23096">
    <property type="entry name" value="HEAT_PSME4"/>
    <property type="match status" value="1"/>
</dbReference>